<proteinExistence type="inferred from homology"/>
<comment type="caution">
    <text evidence="3">The sequence shown here is derived from an EMBL/GenBank/DDBJ whole genome shotgun (WGS) entry which is preliminary data.</text>
</comment>
<dbReference type="Proteomes" id="UP000033572">
    <property type="component" value="Unassembled WGS sequence"/>
</dbReference>
<accession>A0A0F0KRJ1</accession>
<dbReference type="HAMAP" id="MF_00338">
    <property type="entry name" value="UPF0145"/>
    <property type="match status" value="1"/>
</dbReference>
<dbReference type="InterPro" id="IPR002765">
    <property type="entry name" value="UPF0145_YbjQ-like"/>
</dbReference>
<dbReference type="SUPFAM" id="SSF117782">
    <property type="entry name" value="YbjQ-like"/>
    <property type="match status" value="1"/>
</dbReference>
<sequence>MGRTPHLLVLCPAPSLCHDGLMFIVTTNDVPGYRITQVLGEVMGLTVRSTDFGQGFTAGFRSLGGGEIPEYTQVMYEARQVVMQRMWDQSLQRGGNAIVAMRFDAGSIANFTEICAYGTAVVVEPLAPAASAPQPPQPPVA</sequence>
<comment type="similarity">
    <text evidence="1 2">Belongs to the UPF0145 family.</text>
</comment>
<evidence type="ECO:0000313" key="3">
    <source>
        <dbReference type="EMBL" id="KJL23104.1"/>
    </source>
</evidence>
<reference evidence="3 4" key="1">
    <citation type="submission" date="2015-02" db="EMBL/GenBank/DDBJ databases">
        <title>Draft genome sequences of ten Microbacterium spp. with emphasis on heavy metal contaminated environments.</title>
        <authorList>
            <person name="Corretto E."/>
        </authorList>
    </citation>
    <scope>NUCLEOTIDE SEQUENCE [LARGE SCALE GENOMIC DNA]</scope>
    <source>
        <strain evidence="3 4">DSM 12966</strain>
    </source>
</reference>
<name>A0A0F0KRJ1_9MICO</name>
<dbReference type="EMBL" id="JYIU01000037">
    <property type="protein sequence ID" value="KJL23104.1"/>
    <property type="molecule type" value="Genomic_DNA"/>
</dbReference>
<evidence type="ECO:0000313" key="4">
    <source>
        <dbReference type="Proteomes" id="UP000033572"/>
    </source>
</evidence>
<dbReference type="Pfam" id="PF01906">
    <property type="entry name" value="YbjQ_1"/>
    <property type="match status" value="1"/>
</dbReference>
<evidence type="ECO:0000256" key="2">
    <source>
        <dbReference type="HAMAP-Rule" id="MF_00338"/>
    </source>
</evidence>
<keyword evidence="4" id="KW-1185">Reference proteome</keyword>
<gene>
    <name evidence="3" type="ORF">RN50_01275</name>
</gene>
<dbReference type="AlphaFoldDB" id="A0A0F0KRJ1"/>
<dbReference type="PANTHER" id="PTHR34068">
    <property type="entry name" value="UPF0145 PROTEIN YBJQ"/>
    <property type="match status" value="1"/>
</dbReference>
<dbReference type="InterPro" id="IPR035439">
    <property type="entry name" value="UPF0145_dom_sf"/>
</dbReference>
<protein>
    <recommendedName>
        <fullName evidence="2">UPF0145 protein RN50_01275</fullName>
    </recommendedName>
</protein>
<dbReference type="PATRIC" id="fig|104336.4.peg.1309"/>
<dbReference type="Gene3D" id="3.30.110.70">
    <property type="entry name" value="Hypothetical protein apc22750. Chain B"/>
    <property type="match status" value="1"/>
</dbReference>
<dbReference type="PANTHER" id="PTHR34068:SF2">
    <property type="entry name" value="UPF0145 PROTEIN SCO3412"/>
    <property type="match status" value="1"/>
</dbReference>
<evidence type="ECO:0000256" key="1">
    <source>
        <dbReference type="ARBA" id="ARBA00010751"/>
    </source>
</evidence>
<organism evidence="3 4">
    <name type="scientific">Microbacterium foliorum</name>
    <dbReference type="NCBI Taxonomy" id="104336"/>
    <lineage>
        <taxon>Bacteria</taxon>
        <taxon>Bacillati</taxon>
        <taxon>Actinomycetota</taxon>
        <taxon>Actinomycetes</taxon>
        <taxon>Micrococcales</taxon>
        <taxon>Microbacteriaceae</taxon>
        <taxon>Microbacterium</taxon>
    </lineage>
</organism>